<comment type="similarity">
    <text evidence="1">Belongs to the DTD family.</text>
</comment>
<dbReference type="OrthoDB" id="9801395at2"/>
<sequence>MKAIIQRVSYSAVYVNNELINEINRGINVLIGFEEGDTEEKIYKIAKKIASLRIFDNFSKNIMDIDGEILFIPNFTLAGITKKGTKPNFQYAMKRETAKKYYDTMLKELNNYAITKGGIFGANMEVIIKNDGPISLILEV</sequence>
<evidence type="ECO:0000256" key="2">
    <source>
        <dbReference type="ARBA" id="ARBA00033425"/>
    </source>
</evidence>
<dbReference type="PANTHER" id="PTHR10472">
    <property type="entry name" value="D-TYROSYL-TRNA TYR DEACYLASE"/>
    <property type="match status" value="1"/>
</dbReference>
<dbReference type="InterPro" id="IPR003732">
    <property type="entry name" value="Daa-tRNA_deacyls_DTD"/>
</dbReference>
<dbReference type="SUPFAM" id="SSF69500">
    <property type="entry name" value="DTD-like"/>
    <property type="match status" value="1"/>
</dbReference>
<evidence type="ECO:0000256" key="1">
    <source>
        <dbReference type="ARBA" id="ARBA00009673"/>
    </source>
</evidence>
<dbReference type="Gene3D" id="3.50.80.10">
    <property type="entry name" value="D-tyrosyl-tRNA(Tyr) deacylase"/>
    <property type="match status" value="1"/>
</dbReference>
<comment type="caution">
    <text evidence="3">The sequence shown here is derived from an EMBL/GenBank/DDBJ whole genome shotgun (WGS) entry which is preliminary data.</text>
</comment>
<name>A0A292YGX8_9BACT</name>
<evidence type="ECO:0000313" key="4">
    <source>
        <dbReference type="Proteomes" id="UP000217944"/>
    </source>
</evidence>
<accession>A0A292YGX8</accession>
<organism evidence="3 4">
    <name type="scientific">Lebetimonas natsushimae</name>
    <dbReference type="NCBI Taxonomy" id="1936991"/>
    <lineage>
        <taxon>Bacteria</taxon>
        <taxon>Pseudomonadati</taxon>
        <taxon>Campylobacterota</taxon>
        <taxon>Epsilonproteobacteria</taxon>
        <taxon>Nautiliales</taxon>
        <taxon>Nautiliaceae</taxon>
        <taxon>Lebetimonas</taxon>
    </lineage>
</organism>
<dbReference type="InterPro" id="IPR023509">
    <property type="entry name" value="DTD-like_sf"/>
</dbReference>
<dbReference type="Proteomes" id="UP000217944">
    <property type="component" value="Unassembled WGS sequence"/>
</dbReference>
<protein>
    <recommendedName>
        <fullName evidence="2">D-tyrosyl-tRNA(Tyr) deacylase</fullName>
    </recommendedName>
</protein>
<keyword evidence="4" id="KW-1185">Reference proteome</keyword>
<dbReference type="GO" id="GO:0051500">
    <property type="term" value="F:D-tyrosyl-tRNA(Tyr) deacylase activity"/>
    <property type="evidence" value="ECO:0007669"/>
    <property type="project" value="TreeGrafter"/>
</dbReference>
<dbReference type="AlphaFoldDB" id="A0A292YGX8"/>
<dbReference type="GO" id="GO:0005737">
    <property type="term" value="C:cytoplasm"/>
    <property type="evidence" value="ECO:0007669"/>
    <property type="project" value="InterPro"/>
</dbReference>
<dbReference type="EMBL" id="BDME01000002">
    <property type="protein sequence ID" value="GAX88054.1"/>
    <property type="molecule type" value="Genomic_DNA"/>
</dbReference>
<gene>
    <name evidence="3" type="ORF">LNAT_P1352</name>
</gene>
<reference evidence="3 4" key="1">
    <citation type="journal article" date="2017" name="Syst. Appl. Microbiol.">
        <title>Lebetimonas natsushimae sp. nov., a novel strictly anaerobic, moderately thermophilic chemoautotroph isolated from a deep-sea hydrothermal vent polychaete nest in the Mid-Okinawa Trough.</title>
        <authorList>
            <person name="Nagata R."/>
            <person name="Takaki Y."/>
            <person name="Tame A."/>
            <person name="Nunoura T."/>
            <person name="Muto H."/>
            <person name="Mino S."/>
            <person name="Sawayama S."/>
            <person name="Takai K."/>
            <person name="Nakagawa S."/>
        </authorList>
    </citation>
    <scope>NUCLEOTIDE SEQUENCE [LARGE SCALE GENOMIC DNA]</scope>
    <source>
        <strain evidence="3 4">HS1857</strain>
    </source>
</reference>
<dbReference type="RefSeq" id="WP_096259723.1">
    <property type="nucleotide sequence ID" value="NZ_BDME01000002.1"/>
</dbReference>
<evidence type="ECO:0000313" key="3">
    <source>
        <dbReference type="EMBL" id="GAX88054.1"/>
    </source>
</evidence>
<dbReference type="NCBIfam" id="TIGR00256">
    <property type="entry name" value="D-aminoacyl-tRNA deacylase"/>
    <property type="match status" value="1"/>
</dbReference>
<dbReference type="Pfam" id="PF02580">
    <property type="entry name" value="Tyr_Deacylase"/>
    <property type="match status" value="1"/>
</dbReference>
<proteinExistence type="inferred from homology"/>
<dbReference type="PANTHER" id="PTHR10472:SF5">
    <property type="entry name" value="D-AMINOACYL-TRNA DEACYLASE 1"/>
    <property type="match status" value="1"/>
</dbReference>
<dbReference type="FunFam" id="3.50.80.10:FF:000001">
    <property type="entry name" value="D-aminoacyl-tRNA deacylase"/>
    <property type="match status" value="1"/>
</dbReference>